<keyword evidence="3" id="KW-1185">Reference proteome</keyword>
<dbReference type="Proteomes" id="UP001642360">
    <property type="component" value="Unassembled WGS sequence"/>
</dbReference>
<evidence type="ECO:0000259" key="1">
    <source>
        <dbReference type="Pfam" id="PF12937"/>
    </source>
</evidence>
<dbReference type="EMBL" id="CAUOFW020003392">
    <property type="protein sequence ID" value="CAK9159754.1"/>
    <property type="molecule type" value="Genomic_DNA"/>
</dbReference>
<evidence type="ECO:0000313" key="2">
    <source>
        <dbReference type="EMBL" id="CAK9159754.1"/>
    </source>
</evidence>
<dbReference type="InterPro" id="IPR001810">
    <property type="entry name" value="F-box_dom"/>
</dbReference>
<accession>A0ABC8SRI0</accession>
<protein>
    <recommendedName>
        <fullName evidence="1">F-box domain-containing protein</fullName>
    </recommendedName>
</protein>
<evidence type="ECO:0000313" key="3">
    <source>
        <dbReference type="Proteomes" id="UP001642360"/>
    </source>
</evidence>
<dbReference type="InterPro" id="IPR039588">
    <property type="entry name" value="FBXO4"/>
</dbReference>
<dbReference type="InterPro" id="IPR036047">
    <property type="entry name" value="F-box-like_dom_sf"/>
</dbReference>
<sequence>MNQSKLVQISVPNDIAVKIALSLQVSDVCSLGSCSRYWRELCGSDCLWAALYRDRWLTHALNREEEPSSSEINAHEFDQVFDSTSKVWRGFYINKHNEMAGKAASIVDFVEQSLSSESIKVGHYLTAIENLRSMQFGFKDIQMFFLKPKLNVLLNLIGVHYCISWLGVSAECVMEALRSYKISERQVCVQWWKIGRWLYGFRLRDESHSRNVSLGDLTMAKEEEVLAVINRGAIYEVLCIKISAAKPTSTSWSYQNGQTLD</sequence>
<gene>
    <name evidence="2" type="ORF">ILEXP_LOCUS28460</name>
</gene>
<dbReference type="PANTHER" id="PTHR16008:SF4">
    <property type="entry name" value="F-BOX ONLY PROTEIN 4"/>
    <property type="match status" value="1"/>
</dbReference>
<organism evidence="2 3">
    <name type="scientific">Ilex paraguariensis</name>
    <name type="common">yerba mate</name>
    <dbReference type="NCBI Taxonomy" id="185542"/>
    <lineage>
        <taxon>Eukaryota</taxon>
        <taxon>Viridiplantae</taxon>
        <taxon>Streptophyta</taxon>
        <taxon>Embryophyta</taxon>
        <taxon>Tracheophyta</taxon>
        <taxon>Spermatophyta</taxon>
        <taxon>Magnoliopsida</taxon>
        <taxon>eudicotyledons</taxon>
        <taxon>Gunneridae</taxon>
        <taxon>Pentapetalae</taxon>
        <taxon>asterids</taxon>
        <taxon>campanulids</taxon>
        <taxon>Aquifoliales</taxon>
        <taxon>Aquifoliaceae</taxon>
        <taxon>Ilex</taxon>
    </lineage>
</organism>
<dbReference type="AlphaFoldDB" id="A0ABC8SRI0"/>
<reference evidence="2 3" key="1">
    <citation type="submission" date="2024-02" db="EMBL/GenBank/DDBJ databases">
        <authorList>
            <person name="Vignale AGUSTIN F."/>
            <person name="Sosa J E."/>
            <person name="Modenutti C."/>
        </authorList>
    </citation>
    <scope>NUCLEOTIDE SEQUENCE [LARGE SCALE GENOMIC DNA]</scope>
</reference>
<name>A0ABC8SRI0_9AQUA</name>
<dbReference type="SUPFAM" id="SSF81383">
    <property type="entry name" value="F-box domain"/>
    <property type="match status" value="1"/>
</dbReference>
<proteinExistence type="predicted"/>
<dbReference type="Pfam" id="PF12937">
    <property type="entry name" value="F-box-like"/>
    <property type="match status" value="1"/>
</dbReference>
<comment type="caution">
    <text evidence="2">The sequence shown here is derived from an EMBL/GenBank/DDBJ whole genome shotgun (WGS) entry which is preliminary data.</text>
</comment>
<dbReference type="Gene3D" id="1.20.1280.50">
    <property type="match status" value="1"/>
</dbReference>
<dbReference type="PANTHER" id="PTHR16008">
    <property type="entry name" value="F-BOX ONLY PROTEIN 4"/>
    <property type="match status" value="1"/>
</dbReference>
<feature type="domain" description="F-box" evidence="1">
    <location>
        <begin position="11"/>
        <end position="53"/>
    </location>
</feature>